<dbReference type="WBParaSite" id="RSKR_0000950200.1">
    <property type="protein sequence ID" value="RSKR_0000950200.1"/>
    <property type="gene ID" value="RSKR_0000950200"/>
</dbReference>
<sequence length="451" mass="50373">MPIGLLQNLNFNESHNNLLESGDVSPERSFDPCIGEDRKLEADNSILCQRADSRTSMGTSYEYSQNQSAIESIISTHENSRPTSPISYSDIPDSPTKVMKSTPATVNGIFLNPNYSSPSLSIPVLNQLTPLANHQSQIIMNEIGYERSNNLNTFFKIPNSNSNSESSNSDNLNVGGNKTLNYLDKSNSTVKESDFDIQDGSFMNKNSNLLDSSIESVMLQPKASSSFTSMPSAEDEFLSESVKNVLPKSNLDNESFLMNSIEHVMPVFKAKAIRDLDKQNYGLEYNTARDEYSMISREFADQRTESFDSVTDDYTDNTFDLDPEDDNLDELYNDDMKYIPDGVDDEIDASEIVIDCSELKKYKRSVCSSIPQASDKRPRSSMIPTIVKSHPKSSSPVLSKDVKPLTNKSNLSNEARVVPFNYKKPETKDFEKEVVTDNVSTNNKVLLMTAI</sequence>
<name>A0AC35UB15_9BILA</name>
<evidence type="ECO:0000313" key="1">
    <source>
        <dbReference type="Proteomes" id="UP000095286"/>
    </source>
</evidence>
<evidence type="ECO:0000313" key="2">
    <source>
        <dbReference type="WBParaSite" id="RSKR_0000950200.1"/>
    </source>
</evidence>
<proteinExistence type="predicted"/>
<protein>
    <submittedName>
        <fullName evidence="2">Protein aurora borealis</fullName>
    </submittedName>
</protein>
<reference evidence="2" key="1">
    <citation type="submission" date="2016-11" db="UniProtKB">
        <authorList>
            <consortium name="WormBaseParasite"/>
        </authorList>
    </citation>
    <scope>IDENTIFICATION</scope>
    <source>
        <strain evidence="2">KR3021</strain>
    </source>
</reference>
<organism evidence="1 2">
    <name type="scientific">Rhabditophanes sp. KR3021</name>
    <dbReference type="NCBI Taxonomy" id="114890"/>
    <lineage>
        <taxon>Eukaryota</taxon>
        <taxon>Metazoa</taxon>
        <taxon>Ecdysozoa</taxon>
        <taxon>Nematoda</taxon>
        <taxon>Chromadorea</taxon>
        <taxon>Rhabditida</taxon>
        <taxon>Tylenchina</taxon>
        <taxon>Panagrolaimomorpha</taxon>
        <taxon>Strongyloidoidea</taxon>
        <taxon>Alloionematidae</taxon>
        <taxon>Rhabditophanes</taxon>
    </lineage>
</organism>
<accession>A0AC35UB15</accession>
<dbReference type="Proteomes" id="UP000095286">
    <property type="component" value="Unplaced"/>
</dbReference>